<proteinExistence type="predicted"/>
<name>M0E4T5_9EURY</name>
<dbReference type="AlphaFoldDB" id="M0E4T5"/>
<dbReference type="EMBL" id="AOJD01000008">
    <property type="protein sequence ID" value="ELZ41389.1"/>
    <property type="molecule type" value="Genomic_DNA"/>
</dbReference>
<keyword evidence="2" id="KW-1185">Reference proteome</keyword>
<dbReference type="RefSeq" id="WP_006627901.1">
    <property type="nucleotide sequence ID" value="NZ_AOJD01000008.1"/>
</dbReference>
<dbReference type="Proteomes" id="UP000011523">
    <property type="component" value="Unassembled WGS sequence"/>
</dbReference>
<sequence>MVLPIVERLADSDYDDRLDIVNECVDVDLDALVVERPEKTGLPLQVRDLVWTIDAPPSKVREEFRLMPRWWPC</sequence>
<accession>M0E4T5</accession>
<comment type="caution">
    <text evidence="1">The sequence shown here is derived from an EMBL/GenBank/DDBJ whole genome shotgun (WGS) entry which is preliminary data.</text>
</comment>
<gene>
    <name evidence="1" type="ORF">C472_00955</name>
</gene>
<evidence type="ECO:0000313" key="1">
    <source>
        <dbReference type="EMBL" id="ELZ41389.1"/>
    </source>
</evidence>
<dbReference type="PATRIC" id="fig|1227485.3.peg.172"/>
<evidence type="ECO:0000313" key="2">
    <source>
        <dbReference type="Proteomes" id="UP000011523"/>
    </source>
</evidence>
<reference evidence="1 2" key="1">
    <citation type="journal article" date="2014" name="PLoS Genet.">
        <title>Phylogenetically driven sequencing of extremely halophilic archaea reveals strategies for static and dynamic osmo-response.</title>
        <authorList>
            <person name="Becker E.A."/>
            <person name="Seitzer P.M."/>
            <person name="Tritt A."/>
            <person name="Larsen D."/>
            <person name="Krusor M."/>
            <person name="Yao A.I."/>
            <person name="Wu D."/>
            <person name="Madern D."/>
            <person name="Eisen J.A."/>
            <person name="Darling A.E."/>
            <person name="Facciotti M.T."/>
        </authorList>
    </citation>
    <scope>NUCLEOTIDE SEQUENCE [LARGE SCALE GENOMIC DNA]</scope>
    <source>
        <strain evidence="1 2">DSM 14210</strain>
    </source>
</reference>
<organism evidence="1 2">
    <name type="scientific">Halorubrum tebenquichense DSM 14210</name>
    <dbReference type="NCBI Taxonomy" id="1227485"/>
    <lineage>
        <taxon>Archaea</taxon>
        <taxon>Methanobacteriati</taxon>
        <taxon>Methanobacteriota</taxon>
        <taxon>Stenosarchaea group</taxon>
        <taxon>Halobacteria</taxon>
        <taxon>Halobacteriales</taxon>
        <taxon>Haloferacaceae</taxon>
        <taxon>Halorubrum</taxon>
    </lineage>
</organism>
<protein>
    <submittedName>
        <fullName evidence="1">Uncharacterized protein</fullName>
    </submittedName>
</protein>